<dbReference type="RefSeq" id="WP_132971623.1">
    <property type="nucleotide sequence ID" value="NZ_SMFX01000001.1"/>
</dbReference>
<dbReference type="PANTHER" id="PTHR11142">
    <property type="entry name" value="PSEUDOURIDYLATE SYNTHASE"/>
    <property type="match status" value="1"/>
</dbReference>
<name>A0A4R1H7H6_9GAMM</name>
<comment type="function">
    <text evidence="4">Formation of pseudouridine at positions 38, 39 and 40 in the anticodon stem and loop of transfer RNAs.</text>
</comment>
<accession>A0A4R1H7H6</accession>
<sequence>MRVACGVEYDGAGYSGWQAQPHAPSVQSVVEKALSKVANHPVQLCCAGRTDAGVHATHQVVHFETTAERRECEWLLGSNANLPDDVTLTWVRGADDDFHARFSAEARSYRYVVLTREVPSALLRRRVTWVHETLDAERMQAGARYLLGEHDFSSYRATACQAKSPVRTVHRLDICRQGDFIYLDIQANAFLHHMVRNIAGVLMAIGRGEQEPVWAQEILEHRDRTRGGVTAPSGGLYLVGVQYPTRFNLPEQGMLPVFG</sequence>
<dbReference type="GO" id="GO:0031119">
    <property type="term" value="P:tRNA pseudouridine synthesis"/>
    <property type="evidence" value="ECO:0007669"/>
    <property type="project" value="UniProtKB-UniRule"/>
</dbReference>
<evidence type="ECO:0000256" key="7">
    <source>
        <dbReference type="RuleBase" id="RU003792"/>
    </source>
</evidence>
<dbReference type="CDD" id="cd02570">
    <property type="entry name" value="PseudoU_synth_EcTruA"/>
    <property type="match status" value="1"/>
</dbReference>
<dbReference type="EMBL" id="SMFX01000001">
    <property type="protein sequence ID" value="TCK17774.1"/>
    <property type="molecule type" value="Genomic_DNA"/>
</dbReference>
<comment type="caution">
    <text evidence="4">Lacks conserved residue(s) required for the propagation of feature annotation.</text>
</comment>
<dbReference type="Gene3D" id="3.30.70.580">
    <property type="entry name" value="Pseudouridine synthase I, catalytic domain, N-terminal subdomain"/>
    <property type="match status" value="1"/>
</dbReference>
<keyword evidence="2 4" id="KW-0819">tRNA processing</keyword>
<dbReference type="Gene3D" id="3.30.70.660">
    <property type="entry name" value="Pseudouridine synthase I, catalytic domain, C-terminal subdomain"/>
    <property type="match status" value="1"/>
</dbReference>
<dbReference type="PIRSF" id="PIRSF001430">
    <property type="entry name" value="tRNA_psdUrid_synth"/>
    <property type="match status" value="1"/>
</dbReference>
<feature type="binding site" evidence="4 6">
    <location>
        <position position="109"/>
    </location>
    <ligand>
        <name>substrate</name>
    </ligand>
</feature>
<evidence type="ECO:0000256" key="5">
    <source>
        <dbReference type="PIRSR" id="PIRSR001430-1"/>
    </source>
</evidence>
<dbReference type="OrthoDB" id="9811823at2"/>
<reference evidence="9 10" key="1">
    <citation type="submission" date="2019-03" db="EMBL/GenBank/DDBJ databases">
        <title>Genomic Encyclopedia of Type Strains, Phase IV (KMG-IV): sequencing the most valuable type-strain genomes for metagenomic binning, comparative biology and taxonomic classification.</title>
        <authorList>
            <person name="Goeker M."/>
        </authorList>
    </citation>
    <scope>NUCLEOTIDE SEQUENCE [LARGE SCALE GENOMIC DNA]</scope>
    <source>
        <strain evidence="9 10">DSM 19610</strain>
    </source>
</reference>
<dbReference type="InterPro" id="IPR020094">
    <property type="entry name" value="TruA/RsuA/RluB/E/F_N"/>
</dbReference>
<dbReference type="AlphaFoldDB" id="A0A4R1H7H6"/>
<feature type="domain" description="Pseudouridine synthase I TruA alpha/beta" evidence="8">
    <location>
        <begin position="143"/>
        <end position="244"/>
    </location>
</feature>
<dbReference type="Pfam" id="PF01416">
    <property type="entry name" value="PseudoU_synth_1"/>
    <property type="match status" value="2"/>
</dbReference>
<dbReference type="FunFam" id="3.30.70.580:FF:000001">
    <property type="entry name" value="tRNA pseudouridine synthase A"/>
    <property type="match status" value="1"/>
</dbReference>
<dbReference type="InterPro" id="IPR020095">
    <property type="entry name" value="PsdUridine_synth_TruA_C"/>
</dbReference>
<keyword evidence="10" id="KW-1185">Reference proteome</keyword>
<evidence type="ECO:0000259" key="8">
    <source>
        <dbReference type="Pfam" id="PF01416"/>
    </source>
</evidence>
<feature type="active site" description="Nucleophile" evidence="4 5">
    <location>
        <position position="51"/>
    </location>
</feature>
<evidence type="ECO:0000313" key="10">
    <source>
        <dbReference type="Proteomes" id="UP000295707"/>
    </source>
</evidence>
<evidence type="ECO:0000256" key="1">
    <source>
        <dbReference type="ARBA" id="ARBA00009375"/>
    </source>
</evidence>
<dbReference type="InterPro" id="IPR001406">
    <property type="entry name" value="PsdUridine_synth_TruA"/>
</dbReference>
<dbReference type="GO" id="GO:0160147">
    <property type="term" value="F:tRNA pseudouridine(38-40) synthase activity"/>
    <property type="evidence" value="ECO:0007669"/>
    <property type="project" value="UniProtKB-EC"/>
</dbReference>
<dbReference type="InterPro" id="IPR020097">
    <property type="entry name" value="PsdUridine_synth_TruA_a/b_dom"/>
</dbReference>
<evidence type="ECO:0000256" key="4">
    <source>
        <dbReference type="HAMAP-Rule" id="MF_00171"/>
    </source>
</evidence>
<dbReference type="HAMAP" id="MF_00171">
    <property type="entry name" value="TruA"/>
    <property type="match status" value="1"/>
</dbReference>
<evidence type="ECO:0000256" key="2">
    <source>
        <dbReference type="ARBA" id="ARBA00022694"/>
    </source>
</evidence>
<dbReference type="Proteomes" id="UP000295707">
    <property type="component" value="Unassembled WGS sequence"/>
</dbReference>
<feature type="domain" description="Pseudouridine synthase I TruA alpha/beta" evidence="8">
    <location>
        <begin position="8"/>
        <end position="102"/>
    </location>
</feature>
<gene>
    <name evidence="4" type="primary">truA</name>
    <name evidence="9" type="ORF">DFR30_1016</name>
</gene>
<dbReference type="PANTHER" id="PTHR11142:SF0">
    <property type="entry name" value="TRNA PSEUDOURIDINE SYNTHASE-LIKE 1"/>
    <property type="match status" value="1"/>
</dbReference>
<comment type="catalytic activity">
    <reaction evidence="4 7">
        <text>uridine(38/39/40) in tRNA = pseudouridine(38/39/40) in tRNA</text>
        <dbReference type="Rhea" id="RHEA:22376"/>
        <dbReference type="Rhea" id="RHEA-COMP:10085"/>
        <dbReference type="Rhea" id="RHEA-COMP:10087"/>
        <dbReference type="ChEBI" id="CHEBI:65314"/>
        <dbReference type="ChEBI" id="CHEBI:65315"/>
        <dbReference type="EC" id="5.4.99.12"/>
    </reaction>
</comment>
<evidence type="ECO:0000256" key="3">
    <source>
        <dbReference type="ARBA" id="ARBA00023235"/>
    </source>
</evidence>
<dbReference type="EC" id="5.4.99.12" evidence="4"/>
<keyword evidence="3 4" id="KW-0413">Isomerase</keyword>
<dbReference type="SUPFAM" id="SSF55120">
    <property type="entry name" value="Pseudouridine synthase"/>
    <property type="match status" value="1"/>
</dbReference>
<comment type="similarity">
    <text evidence="1 4 7">Belongs to the tRNA pseudouridine synthase TruA family.</text>
</comment>
<protein>
    <recommendedName>
        <fullName evidence="4">tRNA pseudouridine synthase A</fullName>
        <ecNumber evidence="4">5.4.99.12</ecNumber>
    </recommendedName>
    <alternativeName>
        <fullName evidence="4">tRNA pseudouridine(38-40) synthase</fullName>
    </alternativeName>
    <alternativeName>
        <fullName evidence="4">tRNA pseudouridylate synthase I</fullName>
    </alternativeName>
    <alternativeName>
        <fullName evidence="4">tRNA-uridine isomerase I</fullName>
    </alternativeName>
</protein>
<dbReference type="NCBIfam" id="TIGR00071">
    <property type="entry name" value="hisT_truA"/>
    <property type="match status" value="1"/>
</dbReference>
<dbReference type="InterPro" id="IPR020103">
    <property type="entry name" value="PsdUridine_synth_cat_dom_sf"/>
</dbReference>
<dbReference type="GO" id="GO:0003723">
    <property type="term" value="F:RNA binding"/>
    <property type="evidence" value="ECO:0007669"/>
    <property type="project" value="InterPro"/>
</dbReference>
<evidence type="ECO:0000256" key="6">
    <source>
        <dbReference type="PIRSR" id="PIRSR001430-2"/>
    </source>
</evidence>
<organism evidence="9 10">
    <name type="scientific">Thiogranum longum</name>
    <dbReference type="NCBI Taxonomy" id="1537524"/>
    <lineage>
        <taxon>Bacteria</taxon>
        <taxon>Pseudomonadati</taxon>
        <taxon>Pseudomonadota</taxon>
        <taxon>Gammaproteobacteria</taxon>
        <taxon>Chromatiales</taxon>
        <taxon>Ectothiorhodospiraceae</taxon>
        <taxon>Thiogranum</taxon>
    </lineage>
</organism>
<comment type="caution">
    <text evidence="9">The sequence shown here is derived from an EMBL/GenBank/DDBJ whole genome shotgun (WGS) entry which is preliminary data.</text>
</comment>
<evidence type="ECO:0000313" key="9">
    <source>
        <dbReference type="EMBL" id="TCK17774.1"/>
    </source>
</evidence>
<proteinExistence type="inferred from homology"/>
<comment type="subunit">
    <text evidence="4">Homodimer.</text>
</comment>